<name>A0A0G4HEH0_9ALVE</name>
<reference evidence="2" key="1">
    <citation type="submission" date="2014-11" db="EMBL/GenBank/DDBJ databases">
        <authorList>
            <person name="Otto D Thomas"/>
            <person name="Naeem Raeece"/>
        </authorList>
    </citation>
    <scope>NUCLEOTIDE SEQUENCE</scope>
</reference>
<organism evidence="2">
    <name type="scientific">Chromera velia CCMP2878</name>
    <dbReference type="NCBI Taxonomy" id="1169474"/>
    <lineage>
        <taxon>Eukaryota</taxon>
        <taxon>Sar</taxon>
        <taxon>Alveolata</taxon>
        <taxon>Colpodellida</taxon>
        <taxon>Chromeraceae</taxon>
        <taxon>Chromera</taxon>
    </lineage>
</organism>
<feature type="region of interest" description="Disordered" evidence="1">
    <location>
        <begin position="222"/>
        <end position="320"/>
    </location>
</feature>
<protein>
    <submittedName>
        <fullName evidence="2">Uncharacterized protein</fullName>
    </submittedName>
</protein>
<sequence length="320" mass="35982">MSDVMFQGFDNGFGLCMSSCPKLEKIHTYKFRMLSGENCLSLPNCTSLSLHRSECTESIQILHAPKLVDLNLQAAYEMKTVRVWDGAAVPQSELNRIWRVVSDTDERLAAEKPKMDVEIQKWKSGVYMADDAVRERLVKPERRDRWDPNSAAGDRAINRHCFKEMMHINERADRESGRAWNAIVTASKSVAPKSRDLPRCKVNLINAIGISRSSATMTHLRGNPRVDVELEDPDMPSGGRRGGGGMMEGFWAMFRGGRAGGSESESDVEEEDEDGVDGEDEFDDEDEDEFDEDEDSDGIDSEEEEEEEGDEDEAEEEQEG</sequence>
<feature type="compositionally biased region" description="Acidic residues" evidence="1">
    <location>
        <begin position="264"/>
        <end position="320"/>
    </location>
</feature>
<proteinExistence type="predicted"/>
<gene>
    <name evidence="2" type="ORF">Cvel_26608</name>
</gene>
<evidence type="ECO:0000313" key="2">
    <source>
        <dbReference type="EMBL" id="CEM42239.1"/>
    </source>
</evidence>
<dbReference type="EMBL" id="CDMZ01002409">
    <property type="protein sequence ID" value="CEM42239.1"/>
    <property type="molecule type" value="Genomic_DNA"/>
</dbReference>
<dbReference type="AlphaFoldDB" id="A0A0G4HEH0"/>
<accession>A0A0G4HEH0</accession>
<evidence type="ECO:0000256" key="1">
    <source>
        <dbReference type="SAM" id="MobiDB-lite"/>
    </source>
</evidence>
<dbReference type="VEuPathDB" id="CryptoDB:Cvel_26608"/>